<sequence>MLLLAFAPNYALVLLAVIFVGLGSAAFHPEGSRVAHMATGSRKGLEAAAIRTCNPDLSGICQILVQFGHDQLLCLLPARCLGLTINQAQTYIFLFLGAGAAGTFFGGPLADRFGKRNLILFSILGTLGNLIDVYGIELIMKICGFCRFSASSRICCQATVKNRVRKQDLLS</sequence>
<dbReference type="EMBL" id="CP019655">
    <property type="protein sequence ID" value="AVF27832.1"/>
    <property type="molecule type" value="Genomic_DNA"/>
</dbReference>
<accession>A0A2L1U4I5</accession>
<dbReference type="InterPro" id="IPR036259">
    <property type="entry name" value="MFS_trans_sf"/>
</dbReference>
<dbReference type="Proteomes" id="UP000239833">
    <property type="component" value="Chromosome"/>
</dbReference>
<organism evidence="2 3">
    <name type="scientific">Paenibacillus larvae subsp. larvae</name>
    <dbReference type="NCBI Taxonomy" id="147375"/>
    <lineage>
        <taxon>Bacteria</taxon>
        <taxon>Bacillati</taxon>
        <taxon>Bacillota</taxon>
        <taxon>Bacilli</taxon>
        <taxon>Bacillales</taxon>
        <taxon>Paenibacillaceae</taxon>
        <taxon>Paenibacillus</taxon>
    </lineage>
</organism>
<evidence type="ECO:0000313" key="3">
    <source>
        <dbReference type="Proteomes" id="UP000239833"/>
    </source>
</evidence>
<name>A0A2L1U4I5_9BACL</name>
<dbReference type="GO" id="GO:0005886">
    <property type="term" value="C:plasma membrane"/>
    <property type="evidence" value="ECO:0007669"/>
    <property type="project" value="TreeGrafter"/>
</dbReference>
<gene>
    <name evidence="2" type="ORF">ERICIII_03723</name>
</gene>
<keyword evidence="1" id="KW-0472">Membrane</keyword>
<keyword evidence="1" id="KW-0812">Transmembrane</keyword>
<dbReference type="AlphaFoldDB" id="A0A2L1U4I5"/>
<protein>
    <submittedName>
        <fullName evidence="2">Efflux transporter-like protein</fullName>
    </submittedName>
</protein>
<feature type="transmembrane region" description="Helical" evidence="1">
    <location>
        <begin position="91"/>
        <end position="110"/>
    </location>
</feature>
<evidence type="ECO:0000256" key="1">
    <source>
        <dbReference type="SAM" id="Phobius"/>
    </source>
</evidence>
<dbReference type="Gene3D" id="1.20.1720.10">
    <property type="entry name" value="Multidrug resistance protein D"/>
    <property type="match status" value="1"/>
</dbReference>
<keyword evidence="1" id="KW-1133">Transmembrane helix</keyword>
<evidence type="ECO:0000313" key="2">
    <source>
        <dbReference type="EMBL" id="AVF27832.1"/>
    </source>
</evidence>
<dbReference type="PANTHER" id="PTHR43129:SF1">
    <property type="entry name" value="FOSMIDOMYCIN RESISTANCE PROTEIN"/>
    <property type="match status" value="1"/>
</dbReference>
<dbReference type="SUPFAM" id="SSF103473">
    <property type="entry name" value="MFS general substrate transporter"/>
    <property type="match status" value="1"/>
</dbReference>
<reference evidence="3" key="1">
    <citation type="submission" date="2017-02" db="EMBL/GenBank/DDBJ databases">
        <title>Delineation of Paenibacillus larvae strains originating from foulbrood outbreaks.</title>
        <authorList>
            <person name="Beims H."/>
            <person name="Bunk B."/>
            <person name="Sproeer C."/>
            <person name="Mohr K.I."/>
            <person name="Pradella S."/>
            <person name="Guenther G."/>
            <person name="Rohde M."/>
            <person name="von der Ohe W."/>
            <person name="Steinert M."/>
        </authorList>
    </citation>
    <scope>NUCLEOTIDE SEQUENCE [LARGE SCALE GENOMIC DNA]</scope>
    <source>
        <strain evidence="3">Eric_III</strain>
    </source>
</reference>
<dbReference type="PANTHER" id="PTHR43129">
    <property type="entry name" value="FOSMIDOMYCIN RESISTANCE PROTEIN"/>
    <property type="match status" value="1"/>
</dbReference>
<dbReference type="STRING" id="147375.BXP28_10815"/>
<feature type="transmembrane region" description="Helical" evidence="1">
    <location>
        <begin position="117"/>
        <end position="136"/>
    </location>
</feature>
<proteinExistence type="predicted"/>